<dbReference type="EMBL" id="CP126665">
    <property type="protein sequence ID" value="WKA10807.1"/>
    <property type="molecule type" value="Genomic_DNA"/>
</dbReference>
<protein>
    <submittedName>
        <fullName evidence="2">Uncharacterized protein</fullName>
    </submittedName>
</protein>
<reference evidence="2 3" key="1">
    <citation type="journal article" date="2023" name="Hortic Res">
        <title>The complete reference genome for grapevine (Vitis vinifera L.) genetics and breeding.</title>
        <authorList>
            <person name="Shi X."/>
            <person name="Cao S."/>
            <person name="Wang X."/>
            <person name="Huang S."/>
            <person name="Wang Y."/>
            <person name="Liu Z."/>
            <person name="Liu W."/>
            <person name="Leng X."/>
            <person name="Peng Y."/>
            <person name="Wang N."/>
            <person name="Wang Y."/>
            <person name="Ma Z."/>
            <person name="Xu X."/>
            <person name="Zhang F."/>
            <person name="Xue H."/>
            <person name="Zhong H."/>
            <person name="Wang Y."/>
            <person name="Zhang K."/>
            <person name="Velt A."/>
            <person name="Avia K."/>
            <person name="Holtgrawe D."/>
            <person name="Grimplet J."/>
            <person name="Matus J.T."/>
            <person name="Ware D."/>
            <person name="Wu X."/>
            <person name="Wang H."/>
            <person name="Liu C."/>
            <person name="Fang Y."/>
            <person name="Rustenholz C."/>
            <person name="Cheng Z."/>
            <person name="Xiao H."/>
            <person name="Zhou Y."/>
        </authorList>
    </citation>
    <scope>NUCLEOTIDE SEQUENCE [LARGE SCALE GENOMIC DNA]</scope>
    <source>
        <strain evidence="3">cv. Pinot noir / PN40024</strain>
        <tissue evidence="2">Leaf</tissue>
    </source>
</reference>
<name>A0ABY9DTR0_VITVI</name>
<dbReference type="Proteomes" id="UP001227230">
    <property type="component" value="Chromosome 18"/>
</dbReference>
<accession>A0ABY9DTR0</accession>
<sequence>MGNGSWQCSYTISTASAIGSCHGLGSSGGQNSRKKEIDAASVDKIPRDQSGRDRIEGISTTADFLKPSLTVPSPYKKSDLSYLLWPSIQQFVCSKDSNELWFWCQSILEVAEKLCGSLLVHHPEALLMNTYSGNWKRAYMAL</sequence>
<gene>
    <name evidence="2" type="ORF">VitviT2T_028361</name>
</gene>
<evidence type="ECO:0000256" key="1">
    <source>
        <dbReference type="SAM" id="MobiDB-lite"/>
    </source>
</evidence>
<organism evidence="2 3">
    <name type="scientific">Vitis vinifera</name>
    <name type="common">Grape</name>
    <dbReference type="NCBI Taxonomy" id="29760"/>
    <lineage>
        <taxon>Eukaryota</taxon>
        <taxon>Viridiplantae</taxon>
        <taxon>Streptophyta</taxon>
        <taxon>Embryophyta</taxon>
        <taxon>Tracheophyta</taxon>
        <taxon>Spermatophyta</taxon>
        <taxon>Magnoliopsida</taxon>
        <taxon>eudicotyledons</taxon>
        <taxon>Gunneridae</taxon>
        <taxon>Pentapetalae</taxon>
        <taxon>rosids</taxon>
        <taxon>Vitales</taxon>
        <taxon>Vitaceae</taxon>
        <taxon>Viteae</taxon>
        <taxon>Vitis</taxon>
    </lineage>
</organism>
<evidence type="ECO:0000313" key="3">
    <source>
        <dbReference type="Proteomes" id="UP001227230"/>
    </source>
</evidence>
<evidence type="ECO:0000313" key="2">
    <source>
        <dbReference type="EMBL" id="WKA10807.1"/>
    </source>
</evidence>
<keyword evidence="3" id="KW-1185">Reference proteome</keyword>
<proteinExistence type="predicted"/>
<feature type="region of interest" description="Disordered" evidence="1">
    <location>
        <begin position="25"/>
        <end position="51"/>
    </location>
</feature>